<evidence type="ECO:0000313" key="3">
    <source>
        <dbReference type="Proteomes" id="UP001302321"/>
    </source>
</evidence>
<evidence type="ECO:0000313" key="2">
    <source>
        <dbReference type="EMBL" id="KAK4171022.1"/>
    </source>
</evidence>
<sequence>MTLSLSVILGSLSVTVLTYLTLLNHSQAAPTNINFRESGHRFFLGFFLSFLSIITSPYHELAIQFRFPR</sequence>
<protein>
    <submittedName>
        <fullName evidence="2">Uncharacterized protein</fullName>
    </submittedName>
</protein>
<reference evidence="2" key="1">
    <citation type="journal article" date="2023" name="Mol. Phylogenet. Evol.">
        <title>Genome-scale phylogeny and comparative genomics of the fungal order Sordariales.</title>
        <authorList>
            <person name="Hensen N."/>
            <person name="Bonometti L."/>
            <person name="Westerberg I."/>
            <person name="Brannstrom I.O."/>
            <person name="Guillou S."/>
            <person name="Cros-Aarteil S."/>
            <person name="Calhoun S."/>
            <person name="Haridas S."/>
            <person name="Kuo A."/>
            <person name="Mondo S."/>
            <person name="Pangilinan J."/>
            <person name="Riley R."/>
            <person name="LaButti K."/>
            <person name="Andreopoulos B."/>
            <person name="Lipzen A."/>
            <person name="Chen C."/>
            <person name="Yan M."/>
            <person name="Daum C."/>
            <person name="Ng V."/>
            <person name="Clum A."/>
            <person name="Steindorff A."/>
            <person name="Ohm R.A."/>
            <person name="Martin F."/>
            <person name="Silar P."/>
            <person name="Natvig D.O."/>
            <person name="Lalanne C."/>
            <person name="Gautier V."/>
            <person name="Ament-Velasquez S.L."/>
            <person name="Kruys A."/>
            <person name="Hutchinson M.I."/>
            <person name="Powell A.J."/>
            <person name="Barry K."/>
            <person name="Miller A.N."/>
            <person name="Grigoriev I.V."/>
            <person name="Debuchy R."/>
            <person name="Gladieux P."/>
            <person name="Hiltunen Thoren M."/>
            <person name="Johannesson H."/>
        </authorList>
    </citation>
    <scope>NUCLEOTIDE SEQUENCE</scope>
    <source>
        <strain evidence="2">CBS 892.96</strain>
    </source>
</reference>
<gene>
    <name evidence="2" type="ORF">QBC36DRAFT_340759</name>
</gene>
<dbReference type="AlphaFoldDB" id="A0AAN7A3H6"/>
<keyword evidence="1" id="KW-0472">Membrane</keyword>
<keyword evidence="1" id="KW-0812">Transmembrane</keyword>
<keyword evidence="1" id="KW-1133">Transmembrane helix</keyword>
<comment type="caution">
    <text evidence="2">The sequence shown here is derived from an EMBL/GenBank/DDBJ whole genome shotgun (WGS) entry which is preliminary data.</text>
</comment>
<dbReference type="Proteomes" id="UP001302321">
    <property type="component" value="Unassembled WGS sequence"/>
</dbReference>
<feature type="transmembrane region" description="Helical" evidence="1">
    <location>
        <begin position="38"/>
        <end position="59"/>
    </location>
</feature>
<accession>A0AAN7A3H6</accession>
<organism evidence="2 3">
    <name type="scientific">Triangularia setosa</name>
    <dbReference type="NCBI Taxonomy" id="2587417"/>
    <lineage>
        <taxon>Eukaryota</taxon>
        <taxon>Fungi</taxon>
        <taxon>Dikarya</taxon>
        <taxon>Ascomycota</taxon>
        <taxon>Pezizomycotina</taxon>
        <taxon>Sordariomycetes</taxon>
        <taxon>Sordariomycetidae</taxon>
        <taxon>Sordariales</taxon>
        <taxon>Podosporaceae</taxon>
        <taxon>Triangularia</taxon>
    </lineage>
</organism>
<keyword evidence="3" id="KW-1185">Reference proteome</keyword>
<evidence type="ECO:0000256" key="1">
    <source>
        <dbReference type="SAM" id="Phobius"/>
    </source>
</evidence>
<reference evidence="2" key="2">
    <citation type="submission" date="2023-05" db="EMBL/GenBank/DDBJ databases">
        <authorList>
            <consortium name="Lawrence Berkeley National Laboratory"/>
            <person name="Steindorff A."/>
            <person name="Hensen N."/>
            <person name="Bonometti L."/>
            <person name="Westerberg I."/>
            <person name="Brannstrom I.O."/>
            <person name="Guillou S."/>
            <person name="Cros-Aarteil S."/>
            <person name="Calhoun S."/>
            <person name="Haridas S."/>
            <person name="Kuo A."/>
            <person name="Mondo S."/>
            <person name="Pangilinan J."/>
            <person name="Riley R."/>
            <person name="Labutti K."/>
            <person name="Andreopoulos B."/>
            <person name="Lipzen A."/>
            <person name="Chen C."/>
            <person name="Yanf M."/>
            <person name="Daum C."/>
            <person name="Ng V."/>
            <person name="Clum A."/>
            <person name="Ohm R."/>
            <person name="Martin F."/>
            <person name="Silar P."/>
            <person name="Natvig D."/>
            <person name="Lalanne C."/>
            <person name="Gautier V."/>
            <person name="Ament-Velasquez S.L."/>
            <person name="Kruys A."/>
            <person name="Hutchinson M.I."/>
            <person name="Powell A.J."/>
            <person name="Barry K."/>
            <person name="Miller A.N."/>
            <person name="Grigoriev I.V."/>
            <person name="Debuchy R."/>
            <person name="Gladieux P."/>
            <person name="Thoren M.H."/>
            <person name="Johannesson H."/>
        </authorList>
    </citation>
    <scope>NUCLEOTIDE SEQUENCE</scope>
    <source>
        <strain evidence="2">CBS 892.96</strain>
    </source>
</reference>
<dbReference type="EMBL" id="MU866665">
    <property type="protein sequence ID" value="KAK4171022.1"/>
    <property type="molecule type" value="Genomic_DNA"/>
</dbReference>
<name>A0AAN7A3H6_9PEZI</name>
<proteinExistence type="predicted"/>